<protein>
    <submittedName>
        <fullName evidence="1">Uncharacterized protein</fullName>
    </submittedName>
</protein>
<evidence type="ECO:0000313" key="1">
    <source>
        <dbReference type="EMBL" id="KPL83218.1"/>
    </source>
</evidence>
<dbReference type="AlphaFoldDB" id="A0A0N8GQB3"/>
<comment type="caution">
    <text evidence="1">The sequence shown here is derived from an EMBL/GenBank/DDBJ whole genome shotgun (WGS) entry which is preliminary data.</text>
</comment>
<dbReference type="STRING" id="869279.SE15_08205"/>
<organism evidence="1 2">
    <name type="scientific">Thermanaerothrix daxensis</name>
    <dbReference type="NCBI Taxonomy" id="869279"/>
    <lineage>
        <taxon>Bacteria</taxon>
        <taxon>Bacillati</taxon>
        <taxon>Chloroflexota</taxon>
        <taxon>Anaerolineae</taxon>
        <taxon>Anaerolineales</taxon>
        <taxon>Anaerolineaceae</taxon>
        <taxon>Thermanaerothrix</taxon>
    </lineage>
</organism>
<accession>A0A0N8GQB3</accession>
<evidence type="ECO:0000313" key="2">
    <source>
        <dbReference type="Proteomes" id="UP000050544"/>
    </source>
</evidence>
<dbReference type="Proteomes" id="UP000050544">
    <property type="component" value="Unassembled WGS sequence"/>
</dbReference>
<dbReference type="EMBL" id="LGKO01000004">
    <property type="protein sequence ID" value="KPL83218.1"/>
    <property type="molecule type" value="Genomic_DNA"/>
</dbReference>
<reference evidence="1 2" key="1">
    <citation type="submission" date="2015-07" db="EMBL/GenBank/DDBJ databases">
        <title>Whole genome sequence of Thermanaerothrix daxensis DSM 23592.</title>
        <authorList>
            <person name="Hemp J."/>
            <person name="Ward L.M."/>
            <person name="Pace L.A."/>
            <person name="Fischer W.W."/>
        </authorList>
    </citation>
    <scope>NUCLEOTIDE SEQUENCE [LARGE SCALE GENOMIC DNA]</scope>
    <source>
        <strain evidence="1 2">GNS-1</strain>
    </source>
</reference>
<sequence length="76" mass="8473">MIEVVTNIRGGQVEGLRDLVCRAVGMVSDKIENKGTCVFHCDVILVLLNELSKNIFSKSTVDKPANFSTMKKPFMR</sequence>
<name>A0A0N8GQB3_9CHLR</name>
<proteinExistence type="predicted"/>
<keyword evidence="2" id="KW-1185">Reference proteome</keyword>
<gene>
    <name evidence="1" type="ORF">SE15_08205</name>
</gene>